<dbReference type="GO" id="GO:0006357">
    <property type="term" value="P:regulation of transcription by RNA polymerase II"/>
    <property type="evidence" value="ECO:0007669"/>
    <property type="project" value="TreeGrafter"/>
</dbReference>
<dbReference type="RefSeq" id="XP_013083380.2">
    <property type="nucleotide sequence ID" value="XM_013227926.2"/>
</dbReference>
<dbReference type="AlphaFoldDB" id="A0A2C9M868"/>
<feature type="compositionally biased region" description="Polar residues" evidence="4">
    <location>
        <begin position="961"/>
        <end position="980"/>
    </location>
</feature>
<feature type="region of interest" description="Disordered" evidence="4">
    <location>
        <begin position="819"/>
        <end position="854"/>
    </location>
</feature>
<dbReference type="PANTHER" id="PTHR13964">
    <property type="entry name" value="RBP-RELATED"/>
    <property type="match status" value="1"/>
</dbReference>
<evidence type="ECO:0000259" key="5">
    <source>
        <dbReference type="PROSITE" id="PS51011"/>
    </source>
</evidence>
<gene>
    <name evidence="6" type="primary">106068535</name>
</gene>
<evidence type="ECO:0000256" key="1">
    <source>
        <dbReference type="ARBA" id="ARBA00023015"/>
    </source>
</evidence>
<dbReference type="PROSITE" id="PS51011">
    <property type="entry name" value="ARID"/>
    <property type="match status" value="1"/>
</dbReference>
<dbReference type="OrthoDB" id="1938591at2759"/>
<feature type="domain" description="ARID" evidence="5">
    <location>
        <begin position="354"/>
        <end position="446"/>
    </location>
</feature>
<evidence type="ECO:0000256" key="3">
    <source>
        <dbReference type="ARBA" id="ARBA00023242"/>
    </source>
</evidence>
<evidence type="ECO:0000256" key="4">
    <source>
        <dbReference type="SAM" id="MobiDB-lite"/>
    </source>
</evidence>
<dbReference type="CDD" id="cd16869">
    <property type="entry name" value="ARID_ARID5"/>
    <property type="match status" value="1"/>
</dbReference>
<dbReference type="Gene3D" id="1.10.150.60">
    <property type="entry name" value="ARID DNA-binding domain"/>
    <property type="match status" value="1"/>
</dbReference>
<feature type="region of interest" description="Disordered" evidence="4">
    <location>
        <begin position="935"/>
        <end position="954"/>
    </location>
</feature>
<dbReference type="InterPro" id="IPR036431">
    <property type="entry name" value="ARID_dom_sf"/>
</dbReference>
<dbReference type="GO" id="GO:0000976">
    <property type="term" value="F:transcription cis-regulatory region binding"/>
    <property type="evidence" value="ECO:0007669"/>
    <property type="project" value="TreeGrafter"/>
</dbReference>
<dbReference type="InterPro" id="IPR001606">
    <property type="entry name" value="ARID_dom"/>
</dbReference>
<feature type="region of interest" description="Disordered" evidence="4">
    <location>
        <begin position="584"/>
        <end position="610"/>
    </location>
</feature>
<dbReference type="SUPFAM" id="SSF46774">
    <property type="entry name" value="ARID-like"/>
    <property type="match status" value="1"/>
</dbReference>
<feature type="compositionally biased region" description="Basic and acidic residues" evidence="4">
    <location>
        <begin position="341"/>
        <end position="352"/>
    </location>
</feature>
<dbReference type="PANTHER" id="PTHR13964:SF44">
    <property type="entry name" value="ARID DOMAIN-CONTAINING PROTEIN"/>
    <property type="match status" value="1"/>
</dbReference>
<feature type="compositionally biased region" description="Polar residues" evidence="4">
    <location>
        <begin position="597"/>
        <end position="610"/>
    </location>
</feature>
<dbReference type="Proteomes" id="UP000076420">
    <property type="component" value="Unassembled WGS sequence"/>
</dbReference>
<feature type="compositionally biased region" description="Basic residues" evidence="4">
    <location>
        <begin position="300"/>
        <end position="310"/>
    </location>
</feature>
<dbReference type="STRING" id="6526.A0A2C9M868"/>
<keyword evidence="1" id="KW-0805">Transcription regulation</keyword>
<dbReference type="EnsemblMetazoa" id="BGLB039568-RA">
    <property type="protein sequence ID" value="BGLB039568-PA"/>
    <property type="gene ID" value="BGLB039568"/>
</dbReference>
<dbReference type="InterPro" id="IPR043151">
    <property type="entry name" value="BAH_sf"/>
</dbReference>
<feature type="region of interest" description="Disordered" evidence="4">
    <location>
        <begin position="997"/>
        <end position="1020"/>
    </location>
</feature>
<proteinExistence type="predicted"/>
<feature type="region of interest" description="Disordered" evidence="4">
    <location>
        <begin position="298"/>
        <end position="352"/>
    </location>
</feature>
<organism evidence="6 7">
    <name type="scientific">Biomphalaria glabrata</name>
    <name type="common">Bloodfluke planorb</name>
    <name type="synonym">Freshwater snail</name>
    <dbReference type="NCBI Taxonomy" id="6526"/>
    <lineage>
        <taxon>Eukaryota</taxon>
        <taxon>Metazoa</taxon>
        <taxon>Spiralia</taxon>
        <taxon>Lophotrochozoa</taxon>
        <taxon>Mollusca</taxon>
        <taxon>Gastropoda</taxon>
        <taxon>Heterobranchia</taxon>
        <taxon>Euthyneura</taxon>
        <taxon>Panpulmonata</taxon>
        <taxon>Hygrophila</taxon>
        <taxon>Lymnaeoidea</taxon>
        <taxon>Planorbidae</taxon>
        <taxon>Biomphalaria</taxon>
    </lineage>
</organism>
<feature type="compositionally biased region" description="Polar residues" evidence="4">
    <location>
        <begin position="670"/>
        <end position="688"/>
    </location>
</feature>
<feature type="compositionally biased region" description="Basic and acidic residues" evidence="4">
    <location>
        <begin position="311"/>
        <end position="320"/>
    </location>
</feature>
<feature type="compositionally biased region" description="Polar residues" evidence="4">
    <location>
        <begin position="700"/>
        <end position="723"/>
    </location>
</feature>
<keyword evidence="2" id="KW-0804">Transcription</keyword>
<dbReference type="SMART" id="SM01014">
    <property type="entry name" value="ARID"/>
    <property type="match status" value="1"/>
</dbReference>
<dbReference type="Pfam" id="PF01388">
    <property type="entry name" value="ARID"/>
    <property type="match status" value="1"/>
</dbReference>
<feature type="region of interest" description="Disordered" evidence="4">
    <location>
        <begin position="961"/>
        <end position="983"/>
    </location>
</feature>
<dbReference type="Gene3D" id="2.30.30.490">
    <property type="match status" value="1"/>
</dbReference>
<feature type="region of interest" description="Disordered" evidence="4">
    <location>
        <begin position="878"/>
        <end position="926"/>
    </location>
</feature>
<feature type="region of interest" description="Disordered" evidence="4">
    <location>
        <begin position="670"/>
        <end position="723"/>
    </location>
</feature>
<protein>
    <recommendedName>
        <fullName evidence="5">ARID domain-containing protein</fullName>
    </recommendedName>
</protein>
<feature type="compositionally biased region" description="Low complexity" evidence="4">
    <location>
        <begin position="584"/>
        <end position="596"/>
    </location>
</feature>
<evidence type="ECO:0000313" key="7">
    <source>
        <dbReference type="Proteomes" id="UP000076420"/>
    </source>
</evidence>
<accession>A0A2C9M868</accession>
<dbReference type="SMART" id="SM00501">
    <property type="entry name" value="BRIGHT"/>
    <property type="match status" value="1"/>
</dbReference>
<dbReference type="KEGG" id="bgt:106068535"/>
<name>A0A2C9M868_BIOGL</name>
<keyword evidence="3" id="KW-0539">Nucleus</keyword>
<dbReference type="GO" id="GO:0005634">
    <property type="term" value="C:nucleus"/>
    <property type="evidence" value="ECO:0007669"/>
    <property type="project" value="TreeGrafter"/>
</dbReference>
<evidence type="ECO:0000313" key="6">
    <source>
        <dbReference type="EnsemblMetazoa" id="BGLB039568-PA"/>
    </source>
</evidence>
<dbReference type="VEuPathDB" id="VectorBase:BGLB039568"/>
<dbReference type="InterPro" id="IPR051232">
    <property type="entry name" value="ARID/SWI1_ChromRemod"/>
</dbReference>
<sequence length="1093" mass="121640">MHALACEYGDMLSIVKVFKMSFFQFDGAPCLHHNNYVFYKAFKYKYSDLNRILAIGDFFILKILQEICIGEIELLWEDKTANQLLASLRLYFRPEHTPEGRQDDTGEDEVLALGDRLVLKLEDLVPLIQHDVKWTYGCSVGGFDHDKVSKDGGRSIKDSVHHYNSPKYGCDKMYDECKGRAGCGDLKNGVVKEENGQTKNCTVSIEKLDNTDFGSDERTVSGAANLAVLSYPKYCRYRAMRKRLEGCENEWLHLAIVVAIGGFSGRAPGCKVMFCKETFLHSELETLDIRMDHLMPILKSRPKNKKSKNVSRKDSQHDSDSMEEYIANVTPSISSSTRPRRSTESSEISEDKVSTEEQAFLIGLHKFMHDAKMPIGRIPSLGFKQIDLFYFYKQAEKLGGYDLITHKRMWKHLYDKLGGNMSNTSAATCTRKHYERLLLPYERHLRKVKSFKAKKKQTQQNDGDNNTCETKKMDSKVLEKEIVETSETKDVKTELKDEENISQTCVKEEIKIMTTQENVSSESNVNQDNIVSSIAPEHSKLDLQGETEVLEIPVIGHCIGGNSAFPALELNSLDGAKLQNLQHPHIDQQQQQQHQQASKSLGASQSTTLPGENPCLINANLMLRGGYLMPVINPHLLQSQWGIMTPSPSSSTSASSPQMKIETVFFPQAANTDPTVTPSSTKSNQNLGPDNFYNAGGGKLSQSHQQPPISGSSVVKTAHSNSPYKPSPYLLNDHIQAKHIPKKLSRLSHYGPNDLLGNSSQNLSPILHPKPPGHRAQSHLPPAPSTIYLHPTSTNPFSPLQSPITSPPPVAHKYPRKRAYPFENPTTSSGATFPSPDMVLDRIKNSTSLPGGAGVQAPIIKQQYDDPRLIFVQAPQPVAQSQSTLPHRKQPSSQPVPSSKPDHSKPKNSRKTQQQTYSHYGPLPPLELQQPYMQQIQHSNSKASDQMRSPNSINGLIQNQQSTSKSMPSTHQGSPAASSSKEGRLTSALFGTQFTAMPRTTKASDHPPQSPHMPDPTIAMSMNSHLHPAFMNLYMPTGAQAPVSNINPQLQLIANAYRATPAQMAAYEELVRQNGYTNFLPASQQQLKTQKKN</sequence>
<feature type="region of interest" description="Disordered" evidence="4">
    <location>
        <begin position="751"/>
        <end position="780"/>
    </location>
</feature>
<evidence type="ECO:0000256" key="2">
    <source>
        <dbReference type="ARBA" id="ARBA00023163"/>
    </source>
</evidence>
<reference evidence="6" key="1">
    <citation type="submission" date="2020-05" db="UniProtKB">
        <authorList>
            <consortium name="EnsemblMetazoa"/>
        </authorList>
    </citation>
    <scope>IDENTIFICATION</scope>
    <source>
        <strain evidence="6">BB02</strain>
    </source>
</reference>
<dbReference type="VEuPathDB" id="VectorBase:BGLAX_044331"/>